<dbReference type="RefSeq" id="WP_248909547.1">
    <property type="nucleotide sequence ID" value="NZ_CP109979.1"/>
</dbReference>
<dbReference type="SUPFAM" id="SSF52540">
    <property type="entry name" value="P-loop containing nucleoside triphosphate hydrolases"/>
    <property type="match status" value="1"/>
</dbReference>
<organism evidence="2 3">
    <name type="scientific">Halocatena marina</name>
    <dbReference type="NCBI Taxonomy" id="2934937"/>
    <lineage>
        <taxon>Archaea</taxon>
        <taxon>Methanobacteriati</taxon>
        <taxon>Methanobacteriota</taxon>
        <taxon>Stenosarchaea group</taxon>
        <taxon>Halobacteria</taxon>
        <taxon>Halobacteriales</taxon>
        <taxon>Natronomonadaceae</taxon>
        <taxon>Halocatena</taxon>
    </lineage>
</organism>
<keyword evidence="3" id="KW-1185">Reference proteome</keyword>
<dbReference type="GeneID" id="76201387"/>
<dbReference type="InterPro" id="IPR027417">
    <property type="entry name" value="P-loop_NTPase"/>
</dbReference>
<evidence type="ECO:0000259" key="1">
    <source>
        <dbReference type="Pfam" id="PF13191"/>
    </source>
</evidence>
<protein>
    <submittedName>
        <fullName evidence="2">Cdc6/Cdc18 family protein</fullName>
    </submittedName>
</protein>
<dbReference type="Pfam" id="PF13191">
    <property type="entry name" value="AAA_16"/>
    <property type="match status" value="1"/>
</dbReference>
<proteinExistence type="predicted"/>
<feature type="domain" description="Orc1-like AAA ATPase" evidence="1">
    <location>
        <begin position="35"/>
        <end position="185"/>
    </location>
</feature>
<evidence type="ECO:0000313" key="2">
    <source>
        <dbReference type="EMBL" id="MFC7191625.1"/>
    </source>
</evidence>
<gene>
    <name evidence="2" type="ORF">ACFQL7_18755</name>
</gene>
<dbReference type="Gene3D" id="3.40.50.300">
    <property type="entry name" value="P-loop containing nucleotide triphosphate hydrolases"/>
    <property type="match status" value="1"/>
</dbReference>
<dbReference type="EMBL" id="JBHTAX010000001">
    <property type="protein sequence ID" value="MFC7191625.1"/>
    <property type="molecule type" value="Genomic_DNA"/>
</dbReference>
<dbReference type="Gene3D" id="1.10.8.60">
    <property type="match status" value="1"/>
</dbReference>
<dbReference type="InterPro" id="IPR041664">
    <property type="entry name" value="AAA_16"/>
</dbReference>
<comment type="caution">
    <text evidence="2">The sequence shown here is derived from an EMBL/GenBank/DDBJ whole genome shotgun (WGS) entry which is preliminary data.</text>
</comment>
<dbReference type="Proteomes" id="UP001596417">
    <property type="component" value="Unassembled WGS sequence"/>
</dbReference>
<reference evidence="2 3" key="1">
    <citation type="journal article" date="2019" name="Int. J. Syst. Evol. Microbiol.">
        <title>The Global Catalogue of Microorganisms (GCM) 10K type strain sequencing project: providing services to taxonomists for standard genome sequencing and annotation.</title>
        <authorList>
            <consortium name="The Broad Institute Genomics Platform"/>
            <consortium name="The Broad Institute Genome Sequencing Center for Infectious Disease"/>
            <person name="Wu L."/>
            <person name="Ma J."/>
        </authorList>
    </citation>
    <scope>NUCLEOTIDE SEQUENCE [LARGE SCALE GENOMIC DNA]</scope>
    <source>
        <strain evidence="2 3">RDMS1</strain>
    </source>
</reference>
<sequence>MDLRSRIRRRQHSGNDAQLILDYDAVNPAVHVEEPTGRGPVLEQLLDYTDPIFHGQLPSHAYVWGPSGSGKSAVITALLTQLDRLLCRSRTAIHTTTRARPDGTPAFVYVDARRARSDFGLYQTILDSVLEESVPEHGVGVDAISSWLSEHLEPRENRVLVAVDHVGEPDTYSLSELAGTLSPLNDSLSWIAVGRSPPDDLPEIPPEHIEIPAYDDHVLVDILTERASDGLSQRAVTHEQLRRIVRWGEGNAHNALAALLSAASVAVAHNRSRVIDEDIQTGMDAVPRPSVSLARVLCLSQNRQSVLRQLVDLDDTERASVDTTTETIAQTSGVNLSEATVKRFLYELAETGIIERVTNDTSPGIGRPPSRLEPRFPTLVFRQLYDLPS</sequence>
<name>A0ABD5YYA1_9EURY</name>
<evidence type="ECO:0000313" key="3">
    <source>
        <dbReference type="Proteomes" id="UP001596417"/>
    </source>
</evidence>
<accession>A0ABD5YYA1</accession>
<dbReference type="AlphaFoldDB" id="A0ABD5YYA1"/>
<dbReference type="InterPro" id="IPR036390">
    <property type="entry name" value="WH_DNA-bd_sf"/>
</dbReference>
<dbReference type="SUPFAM" id="SSF46785">
    <property type="entry name" value="Winged helix' DNA-binding domain"/>
    <property type="match status" value="1"/>
</dbReference>